<evidence type="ECO:0000259" key="10">
    <source>
        <dbReference type="PROSITE" id="PS52015"/>
    </source>
</evidence>
<gene>
    <name evidence="11" type="ORF">KDA27_14705</name>
</gene>
<evidence type="ECO:0000313" key="12">
    <source>
        <dbReference type="Proteomes" id="UP000739538"/>
    </source>
</evidence>
<keyword evidence="4" id="KW-1003">Cell membrane</keyword>
<dbReference type="Gene3D" id="3.30.1150.10">
    <property type="match status" value="1"/>
</dbReference>
<dbReference type="InterPro" id="IPR006260">
    <property type="entry name" value="TonB/TolA_C"/>
</dbReference>
<keyword evidence="5" id="KW-0997">Cell inner membrane</keyword>
<dbReference type="PROSITE" id="PS52015">
    <property type="entry name" value="TONB_CTD"/>
    <property type="match status" value="1"/>
</dbReference>
<accession>A0A956ND39</accession>
<comment type="similarity">
    <text evidence="2">Belongs to the TonB family.</text>
</comment>
<dbReference type="InterPro" id="IPR037682">
    <property type="entry name" value="TonB_C"/>
</dbReference>
<name>A0A956ND39_UNCEI</name>
<keyword evidence="6" id="KW-0812">Transmembrane</keyword>
<evidence type="ECO:0000313" key="11">
    <source>
        <dbReference type="EMBL" id="MCA9757052.1"/>
    </source>
</evidence>
<evidence type="ECO:0000256" key="9">
    <source>
        <dbReference type="ARBA" id="ARBA00023136"/>
    </source>
</evidence>
<evidence type="ECO:0000256" key="6">
    <source>
        <dbReference type="ARBA" id="ARBA00022692"/>
    </source>
</evidence>
<evidence type="ECO:0000256" key="1">
    <source>
        <dbReference type="ARBA" id="ARBA00004383"/>
    </source>
</evidence>
<dbReference type="Proteomes" id="UP000739538">
    <property type="component" value="Unassembled WGS sequence"/>
</dbReference>
<evidence type="ECO:0000256" key="3">
    <source>
        <dbReference type="ARBA" id="ARBA00022448"/>
    </source>
</evidence>
<keyword evidence="8" id="KW-1133">Transmembrane helix</keyword>
<evidence type="ECO:0000256" key="5">
    <source>
        <dbReference type="ARBA" id="ARBA00022519"/>
    </source>
</evidence>
<dbReference type="GO" id="GO:0005886">
    <property type="term" value="C:plasma membrane"/>
    <property type="evidence" value="ECO:0007669"/>
    <property type="project" value="UniProtKB-SubCell"/>
</dbReference>
<dbReference type="AlphaFoldDB" id="A0A956ND39"/>
<keyword evidence="7" id="KW-0653">Protein transport</keyword>
<comment type="subcellular location">
    <subcellularLocation>
        <location evidence="1">Cell inner membrane</location>
        <topology evidence="1">Single-pass membrane protein</topology>
        <orientation evidence="1">Periplasmic side</orientation>
    </subcellularLocation>
</comment>
<feature type="domain" description="TonB C-terminal" evidence="10">
    <location>
        <begin position="229"/>
        <end position="319"/>
    </location>
</feature>
<evidence type="ECO:0000256" key="8">
    <source>
        <dbReference type="ARBA" id="ARBA00022989"/>
    </source>
</evidence>
<sequence length="319" mass="33438">MTTDRSCRRHLRSFVIAGSTLAVVAIGLDTGDARAETVLPGTEAQMQALASVSRTASTIIVGTVVDTTQAWAADGLFGMDGVIVTVNTIAVDSTLKGVDLPVRFVSTLGGSIGSFWFSSGESQLEIGSSYLLFLNRCGGDDFVLLPRTTALCESGLAHTSWSATPTPLPVLVSIIASAMDSAEAAASLEGRGDGSEAVLRQRLKSLCGDSVEGLEPVPHRPPEGCILASFDTPPELVQKVAAEYPESARLAQAEGVVQVLMTIDEAGRVVDAAVQSSDAIDSLQEAAMTAARKWVFTPAKRGNTPVEARIVIPFQFSLD</sequence>
<dbReference type="GO" id="GO:0055085">
    <property type="term" value="P:transmembrane transport"/>
    <property type="evidence" value="ECO:0007669"/>
    <property type="project" value="InterPro"/>
</dbReference>
<dbReference type="InterPro" id="IPR051045">
    <property type="entry name" value="TonB-dependent_transducer"/>
</dbReference>
<protein>
    <submittedName>
        <fullName evidence="11">Energy transducer TonB</fullName>
    </submittedName>
</protein>
<organism evidence="11 12">
    <name type="scientific">Eiseniibacteriota bacterium</name>
    <dbReference type="NCBI Taxonomy" id="2212470"/>
    <lineage>
        <taxon>Bacteria</taxon>
        <taxon>Candidatus Eiseniibacteriota</taxon>
    </lineage>
</organism>
<dbReference type="NCBIfam" id="TIGR01352">
    <property type="entry name" value="tonB_Cterm"/>
    <property type="match status" value="1"/>
</dbReference>
<dbReference type="EMBL" id="JAGQHS010000079">
    <property type="protein sequence ID" value="MCA9757052.1"/>
    <property type="molecule type" value="Genomic_DNA"/>
</dbReference>
<evidence type="ECO:0000256" key="4">
    <source>
        <dbReference type="ARBA" id="ARBA00022475"/>
    </source>
</evidence>
<evidence type="ECO:0000256" key="7">
    <source>
        <dbReference type="ARBA" id="ARBA00022927"/>
    </source>
</evidence>
<keyword evidence="9" id="KW-0472">Membrane</keyword>
<reference evidence="11" key="2">
    <citation type="journal article" date="2021" name="Microbiome">
        <title>Successional dynamics and alternative stable states in a saline activated sludge microbial community over 9 years.</title>
        <authorList>
            <person name="Wang Y."/>
            <person name="Ye J."/>
            <person name="Ju F."/>
            <person name="Liu L."/>
            <person name="Boyd J.A."/>
            <person name="Deng Y."/>
            <person name="Parks D.H."/>
            <person name="Jiang X."/>
            <person name="Yin X."/>
            <person name="Woodcroft B.J."/>
            <person name="Tyson G.W."/>
            <person name="Hugenholtz P."/>
            <person name="Polz M.F."/>
            <person name="Zhang T."/>
        </authorList>
    </citation>
    <scope>NUCLEOTIDE SEQUENCE</scope>
    <source>
        <strain evidence="11">HKST-UBA02</strain>
    </source>
</reference>
<comment type="caution">
    <text evidence="11">The sequence shown here is derived from an EMBL/GenBank/DDBJ whole genome shotgun (WGS) entry which is preliminary data.</text>
</comment>
<keyword evidence="3" id="KW-0813">Transport</keyword>
<dbReference type="Pfam" id="PF03544">
    <property type="entry name" value="TonB_C"/>
    <property type="match status" value="1"/>
</dbReference>
<reference evidence="11" key="1">
    <citation type="submission" date="2020-04" db="EMBL/GenBank/DDBJ databases">
        <authorList>
            <person name="Zhang T."/>
        </authorList>
    </citation>
    <scope>NUCLEOTIDE SEQUENCE</scope>
    <source>
        <strain evidence="11">HKST-UBA02</strain>
    </source>
</reference>
<evidence type="ECO:0000256" key="2">
    <source>
        <dbReference type="ARBA" id="ARBA00006555"/>
    </source>
</evidence>
<dbReference type="SUPFAM" id="SSF74653">
    <property type="entry name" value="TolA/TonB C-terminal domain"/>
    <property type="match status" value="1"/>
</dbReference>
<dbReference type="PANTHER" id="PTHR33446">
    <property type="entry name" value="PROTEIN TONB-RELATED"/>
    <property type="match status" value="1"/>
</dbReference>
<dbReference type="GO" id="GO:0015031">
    <property type="term" value="P:protein transport"/>
    <property type="evidence" value="ECO:0007669"/>
    <property type="project" value="UniProtKB-KW"/>
</dbReference>
<proteinExistence type="inferred from homology"/>